<accession>A0ABP5B2W4</accession>
<proteinExistence type="predicted"/>
<reference evidence="2" key="1">
    <citation type="journal article" date="2019" name="Int. J. Syst. Evol. Microbiol.">
        <title>The Global Catalogue of Microorganisms (GCM) 10K type strain sequencing project: providing services to taxonomists for standard genome sequencing and annotation.</title>
        <authorList>
            <consortium name="The Broad Institute Genomics Platform"/>
            <consortium name="The Broad Institute Genome Sequencing Center for Infectious Disease"/>
            <person name="Wu L."/>
            <person name="Ma J."/>
        </authorList>
    </citation>
    <scope>NUCLEOTIDE SEQUENCE [LARGE SCALE GENOMIC DNA]</scope>
    <source>
        <strain evidence="2">JCM 14046</strain>
    </source>
</reference>
<dbReference type="SUPFAM" id="SSF102198">
    <property type="entry name" value="Putative cyclase"/>
    <property type="match status" value="1"/>
</dbReference>
<evidence type="ECO:0000313" key="1">
    <source>
        <dbReference type="EMBL" id="GAA1928757.1"/>
    </source>
</evidence>
<organism evidence="1 2">
    <name type="scientific">Nocardioides lentus</name>
    <dbReference type="NCBI Taxonomy" id="338077"/>
    <lineage>
        <taxon>Bacteria</taxon>
        <taxon>Bacillati</taxon>
        <taxon>Actinomycetota</taxon>
        <taxon>Actinomycetes</taxon>
        <taxon>Propionibacteriales</taxon>
        <taxon>Nocardioidaceae</taxon>
        <taxon>Nocardioides</taxon>
    </lineage>
</organism>
<dbReference type="RefSeq" id="WP_344008767.1">
    <property type="nucleotide sequence ID" value="NZ_BAAAMY010000010.1"/>
</dbReference>
<dbReference type="Pfam" id="PF04199">
    <property type="entry name" value="Cyclase"/>
    <property type="match status" value="1"/>
</dbReference>
<protein>
    <submittedName>
        <fullName evidence="1">Cyclase family protein</fullName>
    </submittedName>
</protein>
<dbReference type="Proteomes" id="UP001501612">
    <property type="component" value="Unassembled WGS sequence"/>
</dbReference>
<dbReference type="Gene3D" id="3.50.30.50">
    <property type="entry name" value="Putative cyclase"/>
    <property type="match status" value="1"/>
</dbReference>
<evidence type="ECO:0000313" key="2">
    <source>
        <dbReference type="Proteomes" id="UP001501612"/>
    </source>
</evidence>
<dbReference type="InterPro" id="IPR007325">
    <property type="entry name" value="KFase/CYL"/>
</dbReference>
<dbReference type="InterPro" id="IPR037175">
    <property type="entry name" value="KFase_sf"/>
</dbReference>
<sequence>MSASAHDPTAARRYAEDLGVRVNWGRWGPDDERGTLNLVTDDNVRRGLAAARSGAVVPLGAPLDPGAPPYYPQALGSAARHEMITAWGSNAGGPVQAASDQLHVQCHGLDTTHMDALCHVGLHGTGWNGREFAAMADLDGARVSDLEVTGGPVVTRGVLVDVPRLRGVDHLEPGDAVTEEDLRAAAPDVRPGDALLVRTGRPRAVAGHRRAADAEGRSAEQKYGAIAGLHPSAMRVVGELDCGLLGTDGPGDTFPALDAAHPLPVHVLALVHLGVHLLHNLDLEELAEELAQRATSDVLLVAAPLRIPGGTGSPLSPVAVL</sequence>
<dbReference type="PANTHER" id="PTHR34861">
    <property type="match status" value="1"/>
</dbReference>
<gene>
    <name evidence="1" type="ORF">GCM10009737_33310</name>
</gene>
<comment type="caution">
    <text evidence="1">The sequence shown here is derived from an EMBL/GenBank/DDBJ whole genome shotgun (WGS) entry which is preliminary data.</text>
</comment>
<dbReference type="PANTHER" id="PTHR34861:SF10">
    <property type="entry name" value="CYCLASE"/>
    <property type="match status" value="1"/>
</dbReference>
<keyword evidence="2" id="KW-1185">Reference proteome</keyword>
<name>A0ABP5B2W4_9ACTN</name>
<dbReference type="EMBL" id="BAAAMY010000010">
    <property type="protein sequence ID" value="GAA1928757.1"/>
    <property type="molecule type" value="Genomic_DNA"/>
</dbReference>